<protein>
    <submittedName>
        <fullName evidence="2">Uncharacterized protein</fullName>
    </submittedName>
</protein>
<keyword evidence="3" id="KW-1185">Reference proteome</keyword>
<reference evidence="2 3" key="1">
    <citation type="submission" date="2018-01" db="EMBL/GenBank/DDBJ databases">
        <title>Genomic Encyclopedia of Type Strains, Phase III (KMG-III): the genomes of soil and plant-associated and newly described type strains.</title>
        <authorList>
            <person name="Whitman W."/>
        </authorList>
    </citation>
    <scope>NUCLEOTIDE SEQUENCE [LARGE SCALE GENOMIC DNA]</scope>
    <source>
        <strain evidence="2 3">JCM 18070</strain>
    </source>
</reference>
<dbReference type="AlphaFoldDB" id="A0A2S4MBU3"/>
<gene>
    <name evidence="2" type="ORF">B0G62_10589</name>
</gene>
<evidence type="ECO:0000313" key="2">
    <source>
        <dbReference type="EMBL" id="POR52121.1"/>
    </source>
</evidence>
<comment type="caution">
    <text evidence="2">The sequence shown here is derived from an EMBL/GenBank/DDBJ whole genome shotgun (WGS) entry which is preliminary data.</text>
</comment>
<dbReference type="Proteomes" id="UP000237381">
    <property type="component" value="Unassembled WGS sequence"/>
</dbReference>
<accession>A0A2S4MBU3</accession>
<evidence type="ECO:0000256" key="1">
    <source>
        <dbReference type="SAM" id="MobiDB-lite"/>
    </source>
</evidence>
<name>A0A2S4MBU3_9BURK</name>
<evidence type="ECO:0000313" key="3">
    <source>
        <dbReference type="Proteomes" id="UP000237381"/>
    </source>
</evidence>
<sequence>MHLERATFERRLELPVAVVGEAHRAAVERGSSTLMTLAPNSASIFPANGPRDQLPKFQNADSRKGS</sequence>
<dbReference type="EMBL" id="PQGA01000005">
    <property type="protein sequence ID" value="POR52121.1"/>
    <property type="molecule type" value="Genomic_DNA"/>
</dbReference>
<organism evidence="2 3">
    <name type="scientific">Paraburkholderia eburnea</name>
    <dbReference type="NCBI Taxonomy" id="1189126"/>
    <lineage>
        <taxon>Bacteria</taxon>
        <taxon>Pseudomonadati</taxon>
        <taxon>Pseudomonadota</taxon>
        <taxon>Betaproteobacteria</taxon>
        <taxon>Burkholderiales</taxon>
        <taxon>Burkholderiaceae</taxon>
        <taxon>Paraburkholderia</taxon>
    </lineage>
</organism>
<proteinExistence type="predicted"/>
<feature type="region of interest" description="Disordered" evidence="1">
    <location>
        <begin position="43"/>
        <end position="66"/>
    </location>
</feature>